<evidence type="ECO:0000313" key="20">
    <source>
        <dbReference type="Proteomes" id="UP000002279"/>
    </source>
</evidence>
<gene>
    <name evidence="19" type="primary">MTX1</name>
</gene>
<evidence type="ECO:0000256" key="10">
    <source>
        <dbReference type="ARBA" id="ARBA00023128"/>
    </source>
</evidence>
<keyword evidence="10" id="KW-0496">Mitochondrion</keyword>
<dbReference type="Gene3D" id="1.20.1050.10">
    <property type="match status" value="1"/>
</dbReference>
<evidence type="ECO:0000256" key="5">
    <source>
        <dbReference type="ARBA" id="ARBA00022692"/>
    </source>
</evidence>
<name>A0A6I8NNS7_ORNAN</name>
<comment type="function">
    <text evidence="12">Involved in transport of proteins into the mitochondrion. Essential for embryonic development.</text>
</comment>
<dbReference type="Bgee" id="ENSOANG00000042051">
    <property type="expression patterns" value="Expressed in heart and 7 other cell types or tissues"/>
</dbReference>
<keyword evidence="7" id="KW-0832">Ubl conjugation</keyword>
<evidence type="ECO:0000256" key="11">
    <source>
        <dbReference type="ARBA" id="ARBA00023136"/>
    </source>
</evidence>
<feature type="domain" description="Mitochondrial outer membrane transport complex Sam37/metaxin N-terminal" evidence="17">
    <location>
        <begin position="23"/>
        <end position="144"/>
    </location>
</feature>
<evidence type="ECO:0000256" key="16">
    <source>
        <dbReference type="SAM" id="Phobius"/>
    </source>
</evidence>
<dbReference type="InterPro" id="IPR036282">
    <property type="entry name" value="Glutathione-S-Trfase_C_sf"/>
</dbReference>
<evidence type="ECO:0000313" key="19">
    <source>
        <dbReference type="Ensembl" id="ENSOANP00000042742.1"/>
    </source>
</evidence>
<dbReference type="SFLD" id="SFLDS00019">
    <property type="entry name" value="Glutathione_Transferase_(cytos"/>
    <property type="match status" value="1"/>
</dbReference>
<dbReference type="Pfam" id="PF17171">
    <property type="entry name" value="GST_C_6"/>
    <property type="match status" value="1"/>
</dbReference>
<proteinExistence type="inferred from homology"/>
<dbReference type="GO" id="GO:0015031">
    <property type="term" value="P:protein transport"/>
    <property type="evidence" value="ECO:0007669"/>
    <property type="project" value="UniProtKB-KW"/>
</dbReference>
<evidence type="ECO:0000259" key="17">
    <source>
        <dbReference type="Pfam" id="PF10568"/>
    </source>
</evidence>
<evidence type="ECO:0000256" key="7">
    <source>
        <dbReference type="ARBA" id="ARBA00022843"/>
    </source>
</evidence>
<dbReference type="CDD" id="cd03212">
    <property type="entry name" value="GST_C_Metaxin1_3"/>
    <property type="match status" value="1"/>
</dbReference>
<reference evidence="19" key="2">
    <citation type="submission" date="2025-08" db="UniProtKB">
        <authorList>
            <consortium name="Ensembl"/>
        </authorList>
    </citation>
    <scope>IDENTIFICATION</scope>
    <source>
        <strain evidence="19">Glennie</strain>
    </source>
</reference>
<dbReference type="SFLD" id="SFLDG01180">
    <property type="entry name" value="SUF1"/>
    <property type="match status" value="1"/>
</dbReference>
<dbReference type="Pfam" id="PF10568">
    <property type="entry name" value="Tom37"/>
    <property type="match status" value="1"/>
</dbReference>
<dbReference type="InterPro" id="IPR033468">
    <property type="entry name" value="Metaxin_GST"/>
</dbReference>
<dbReference type="Proteomes" id="UP000002279">
    <property type="component" value="Chromosome X5"/>
</dbReference>
<feature type="domain" description="Metaxin glutathione S-transferase" evidence="18">
    <location>
        <begin position="174"/>
        <end position="237"/>
    </location>
</feature>
<dbReference type="RefSeq" id="XP_028911841.1">
    <property type="nucleotide sequence ID" value="XM_029056008.2"/>
</dbReference>
<keyword evidence="8" id="KW-0653">Protein transport</keyword>
<comment type="similarity">
    <text evidence="2 14">Belongs to the metaxin family.</text>
</comment>
<evidence type="ECO:0000256" key="12">
    <source>
        <dbReference type="ARBA" id="ARBA00037753"/>
    </source>
</evidence>
<dbReference type="PIRSF" id="PIRSF038150">
    <property type="entry name" value="Metaxin"/>
    <property type="match status" value="1"/>
</dbReference>
<dbReference type="KEGG" id="oaa:100088632"/>
<dbReference type="OrthoDB" id="5835136at2759"/>
<accession>A0A6I8NNS7</accession>
<keyword evidence="5 16" id="KW-0812">Transmembrane</keyword>
<keyword evidence="11 16" id="KW-0472">Membrane</keyword>
<organism evidence="19 20">
    <name type="scientific">Ornithorhynchus anatinus</name>
    <name type="common">Duckbill platypus</name>
    <dbReference type="NCBI Taxonomy" id="9258"/>
    <lineage>
        <taxon>Eukaryota</taxon>
        <taxon>Metazoa</taxon>
        <taxon>Chordata</taxon>
        <taxon>Craniata</taxon>
        <taxon>Vertebrata</taxon>
        <taxon>Euteleostomi</taxon>
        <taxon>Mammalia</taxon>
        <taxon>Monotremata</taxon>
        <taxon>Ornithorhynchidae</taxon>
        <taxon>Ornithorhynchus</taxon>
    </lineage>
</organism>
<dbReference type="AlphaFoldDB" id="A0A6I8NNS7"/>
<dbReference type="CDD" id="cd03078">
    <property type="entry name" value="GST_N_Metaxin1_like"/>
    <property type="match status" value="1"/>
</dbReference>
<evidence type="ECO:0000256" key="2">
    <source>
        <dbReference type="ARBA" id="ARBA00009170"/>
    </source>
</evidence>
<reference evidence="19 20" key="1">
    <citation type="journal article" date="2008" name="Nature">
        <title>Genome analysis of the platypus reveals unique signatures of evolution.</title>
        <authorList>
            <person name="Warren W.C."/>
            <person name="Hillier L.W."/>
            <person name="Marshall Graves J.A."/>
            <person name="Birney E."/>
            <person name="Ponting C.P."/>
            <person name="Grutzner F."/>
            <person name="Belov K."/>
            <person name="Miller W."/>
            <person name="Clarke L."/>
            <person name="Chinwalla A.T."/>
            <person name="Yang S.P."/>
            <person name="Heger A."/>
            <person name="Locke D.P."/>
            <person name="Miethke P."/>
            <person name="Waters P.D."/>
            <person name="Veyrunes F."/>
            <person name="Fulton L."/>
            <person name="Fulton B."/>
            <person name="Graves T."/>
            <person name="Wallis J."/>
            <person name="Puente X.S."/>
            <person name="Lopez-Otin C."/>
            <person name="Ordonez G.R."/>
            <person name="Eichler E.E."/>
            <person name="Chen L."/>
            <person name="Cheng Z."/>
            <person name="Deakin J.E."/>
            <person name="Alsop A."/>
            <person name="Thompson K."/>
            <person name="Kirby P."/>
            <person name="Papenfuss A.T."/>
            <person name="Wakefield M.J."/>
            <person name="Olender T."/>
            <person name="Lancet D."/>
            <person name="Huttley G.A."/>
            <person name="Smit A.F."/>
            <person name="Pask A."/>
            <person name="Temple-Smith P."/>
            <person name="Batzer M.A."/>
            <person name="Walker J.A."/>
            <person name="Konkel M.K."/>
            <person name="Harris R.S."/>
            <person name="Whittington C.M."/>
            <person name="Wong E.S."/>
            <person name="Gemmell N.J."/>
            <person name="Buschiazzo E."/>
            <person name="Vargas Jentzsch I.M."/>
            <person name="Merkel A."/>
            <person name="Schmitz J."/>
            <person name="Zemann A."/>
            <person name="Churakov G."/>
            <person name="Kriegs J.O."/>
            <person name="Brosius J."/>
            <person name="Murchison E.P."/>
            <person name="Sachidanandam R."/>
            <person name="Smith C."/>
            <person name="Hannon G.J."/>
            <person name="Tsend-Ayush E."/>
            <person name="McMillan D."/>
            <person name="Attenborough R."/>
            <person name="Rens W."/>
            <person name="Ferguson-Smith M."/>
            <person name="Lefevre C.M."/>
            <person name="Sharp J.A."/>
            <person name="Nicholas K.R."/>
            <person name="Ray D.A."/>
            <person name="Kube M."/>
            <person name="Reinhardt R."/>
            <person name="Pringle T.H."/>
            <person name="Taylor J."/>
            <person name="Jones R.C."/>
            <person name="Nixon B."/>
            <person name="Dacheux J.L."/>
            <person name="Niwa H."/>
            <person name="Sekita Y."/>
            <person name="Huang X."/>
            <person name="Stark A."/>
            <person name="Kheradpour P."/>
            <person name="Kellis M."/>
            <person name="Flicek P."/>
            <person name="Chen Y."/>
            <person name="Webber C."/>
            <person name="Hardison R."/>
            <person name="Nelson J."/>
            <person name="Hallsworth-Pepin K."/>
            <person name="Delehaunty K."/>
            <person name="Markovic C."/>
            <person name="Minx P."/>
            <person name="Feng Y."/>
            <person name="Kremitzki C."/>
            <person name="Mitreva M."/>
            <person name="Glasscock J."/>
            <person name="Wylie T."/>
            <person name="Wohldmann P."/>
            <person name="Thiru P."/>
            <person name="Nhan M.N."/>
            <person name="Pohl C.S."/>
            <person name="Smith S.M."/>
            <person name="Hou S."/>
            <person name="Nefedov M."/>
            <person name="de Jong P.J."/>
            <person name="Renfree M.B."/>
            <person name="Mardis E.R."/>
            <person name="Wilson R.K."/>
        </authorList>
    </citation>
    <scope>NUCLEOTIDE SEQUENCE [LARGE SCALE GENOMIC DNA]</scope>
    <source>
        <strain evidence="19 20">Glennie</strain>
    </source>
</reference>
<dbReference type="InterPro" id="IPR040079">
    <property type="entry name" value="Glutathione_S-Trfase"/>
</dbReference>
<dbReference type="SUPFAM" id="SSF47616">
    <property type="entry name" value="GST C-terminal domain-like"/>
    <property type="match status" value="1"/>
</dbReference>
<evidence type="ECO:0000256" key="14">
    <source>
        <dbReference type="PIRNR" id="PIRNR038150"/>
    </source>
</evidence>
<dbReference type="InParanoid" id="A0A6I8NNS7"/>
<dbReference type="InterPro" id="IPR019564">
    <property type="entry name" value="Sam37/metaxin_N"/>
</dbReference>
<dbReference type="InterPro" id="IPR017410">
    <property type="entry name" value="Metaxin1/3"/>
</dbReference>
<sequence>MSAPMELYCWPGGWGLPSVDLDSLAVLTYARFTGAPLKVHKIANPWRSPSGTLPALKTGDSGVISRPHGIITHLRRQKYNADYDLSARQGADTLAFVSLLEEKLLPVLLHTFWADGRNYVELTRPWYAGAAPFPLNLFLPGRLQRRNLRRLQGLRGERDGRDEEEPEKELYREARECLTLLSQRLGRRQFFFGDSPASLDAFVFSHVALLLHVQLPSGKLQAHVRTLTNLTAFCTRILRLYFARDPGEFQPAAPAAPSGGEEPPFGRRGQVLAALVGLAAMAGYALLSGIVSVRRAAPARAPGPRPLALADDEDED</sequence>
<keyword evidence="6 14" id="KW-1000">Mitochondrion outer membrane</keyword>
<dbReference type="Ensembl" id="ENSOANT00000063279.1">
    <property type="protein sequence ID" value="ENSOANP00000042742.1"/>
    <property type="gene ID" value="ENSOANG00000042051.1"/>
</dbReference>
<feature type="region of interest" description="Disordered" evidence="15">
    <location>
        <begin position="297"/>
        <end position="316"/>
    </location>
</feature>
<keyword evidence="3" id="KW-0813">Transport</keyword>
<dbReference type="GeneTree" id="ENSGT00950000182919"/>
<dbReference type="FunCoup" id="A0A6I8NNS7">
    <property type="interactions" value="2635"/>
</dbReference>
<reference evidence="19" key="3">
    <citation type="submission" date="2025-09" db="UniProtKB">
        <authorList>
            <consortium name="Ensembl"/>
        </authorList>
    </citation>
    <scope>IDENTIFICATION</scope>
    <source>
        <strain evidence="19">Glennie</strain>
    </source>
</reference>
<evidence type="ECO:0000256" key="3">
    <source>
        <dbReference type="ARBA" id="ARBA00022448"/>
    </source>
</evidence>
<dbReference type="GO" id="GO:0001401">
    <property type="term" value="C:SAM complex"/>
    <property type="evidence" value="ECO:0000318"/>
    <property type="project" value="GO_Central"/>
</dbReference>
<dbReference type="GeneID" id="100088632"/>
<evidence type="ECO:0000256" key="15">
    <source>
        <dbReference type="SAM" id="MobiDB-lite"/>
    </source>
</evidence>
<keyword evidence="9 16" id="KW-1133">Transmembrane helix</keyword>
<evidence type="ECO:0000256" key="13">
    <source>
        <dbReference type="ARBA" id="ARBA00046575"/>
    </source>
</evidence>
<feature type="transmembrane region" description="Helical" evidence="16">
    <location>
        <begin position="271"/>
        <end position="293"/>
    </location>
</feature>
<dbReference type="CTD" id="4580"/>
<feature type="compositionally biased region" description="Low complexity" evidence="15">
    <location>
        <begin position="297"/>
        <end position="309"/>
    </location>
</feature>
<dbReference type="PANTHER" id="PTHR12289:SF34">
    <property type="entry name" value="METAXIN-1"/>
    <property type="match status" value="1"/>
</dbReference>
<evidence type="ECO:0000256" key="9">
    <source>
        <dbReference type="ARBA" id="ARBA00022989"/>
    </source>
</evidence>
<evidence type="ECO:0000256" key="8">
    <source>
        <dbReference type="ARBA" id="ARBA00022927"/>
    </source>
</evidence>
<protein>
    <recommendedName>
        <fullName evidence="14">Metaxin</fullName>
    </recommendedName>
</protein>
<dbReference type="PANTHER" id="PTHR12289">
    <property type="entry name" value="METAXIN RELATED"/>
    <property type="match status" value="1"/>
</dbReference>
<keyword evidence="20" id="KW-1185">Reference proteome</keyword>
<evidence type="ECO:0000259" key="18">
    <source>
        <dbReference type="Pfam" id="PF17171"/>
    </source>
</evidence>
<keyword evidence="4" id="KW-1017">Isopeptide bond</keyword>
<evidence type="ECO:0000256" key="4">
    <source>
        <dbReference type="ARBA" id="ARBA00022499"/>
    </source>
</evidence>
<dbReference type="OMA" id="FPYNLYY"/>
<comment type="subunit">
    <text evidence="13">Interacts with MTX2/metaxin-2. Associates with the mitochondrial contact site and cristae organizing system (MICOS) complex, composed of at least MICOS10/MIC10, CHCHD3/MIC19, CHCHD6/MIC25, APOOL/MIC27, IMMT/MIC60, APOO/MIC23/MIC26 and QIL1/MIC13. This complex was also known under the names MINOS or MitOS complex. The MICOS complex associates with mitochondrial outer membrane proteins SAMM50, MTX1 and MTX2 (together described as components of the mitochondrial outer membrane sorting assembly machinery (SAM) complex) and DNAJC11, mitochondrial inner membrane protein TMEM11 and with HSPA9. The MICOS and SAM complexes together with DNAJC11 are part of a large protein complex spanning both membranes termed the mitochondrial intermembrane space bridging (MIB) complex. Interacts with ARMC1.</text>
</comment>
<evidence type="ECO:0000256" key="1">
    <source>
        <dbReference type="ARBA" id="ARBA00004294"/>
    </source>
</evidence>
<evidence type="ECO:0000256" key="6">
    <source>
        <dbReference type="ARBA" id="ARBA00022787"/>
    </source>
</evidence>
<dbReference type="InterPro" id="IPR050931">
    <property type="entry name" value="Mito_Protein_Transport_Metaxin"/>
</dbReference>
<comment type="subcellular location">
    <subcellularLocation>
        <location evidence="1 14">Mitochondrion outer membrane</location>
    </subcellularLocation>
</comment>
<dbReference type="GO" id="GO:0007005">
    <property type="term" value="P:mitochondrion organization"/>
    <property type="evidence" value="ECO:0000318"/>
    <property type="project" value="GO_Central"/>
</dbReference>